<evidence type="ECO:0000256" key="2">
    <source>
        <dbReference type="ARBA" id="ARBA00023002"/>
    </source>
</evidence>
<dbReference type="InterPro" id="IPR028427">
    <property type="entry name" value="Met_Sox_Rdtase_MsrB"/>
</dbReference>
<dbReference type="NCBIfam" id="TIGR00357">
    <property type="entry name" value="peptide-methionine (R)-S-oxide reductase MsrB"/>
    <property type="match status" value="1"/>
</dbReference>
<dbReference type="EMBL" id="APHR01000039">
    <property type="protein sequence ID" value="EMR12888.1"/>
    <property type="molecule type" value="Genomic_DNA"/>
</dbReference>
<keyword evidence="6" id="KW-1185">Reference proteome</keyword>
<dbReference type="EC" id="1.8.4.12" evidence="1"/>
<dbReference type="GO" id="GO:0005737">
    <property type="term" value="C:cytoplasm"/>
    <property type="evidence" value="ECO:0007669"/>
    <property type="project" value="TreeGrafter"/>
</dbReference>
<dbReference type="GO" id="GO:0033743">
    <property type="term" value="F:peptide-methionine (R)-S-oxide reductase activity"/>
    <property type="evidence" value="ECO:0007669"/>
    <property type="project" value="UniProtKB-EC"/>
</dbReference>
<organism evidence="5 6">
    <name type="scientific">Methylophaga lonarensis MPL</name>
    <dbReference type="NCBI Taxonomy" id="1286106"/>
    <lineage>
        <taxon>Bacteria</taxon>
        <taxon>Pseudomonadati</taxon>
        <taxon>Pseudomonadota</taxon>
        <taxon>Gammaproteobacteria</taxon>
        <taxon>Thiotrichales</taxon>
        <taxon>Piscirickettsiaceae</taxon>
        <taxon>Methylophaga</taxon>
    </lineage>
</organism>
<dbReference type="GO" id="GO:0006979">
    <property type="term" value="P:response to oxidative stress"/>
    <property type="evidence" value="ECO:0007669"/>
    <property type="project" value="InterPro"/>
</dbReference>
<dbReference type="PROSITE" id="PS51790">
    <property type="entry name" value="MSRB"/>
    <property type="match status" value="1"/>
</dbReference>
<dbReference type="PANTHER" id="PTHR10173">
    <property type="entry name" value="METHIONINE SULFOXIDE REDUCTASE"/>
    <property type="match status" value="1"/>
</dbReference>
<dbReference type="GO" id="GO:0030091">
    <property type="term" value="P:protein repair"/>
    <property type="evidence" value="ECO:0007669"/>
    <property type="project" value="InterPro"/>
</dbReference>
<sequence length="147" mass="16540">MTSYKKSSKAIEQLTQQQHYVTQQCGTEPPFDNAYWDNHEAGLYVDIVSGEPLFASIDKFDSGTGWPSFTRPVQAENITEKFDDSLGMRRVEVRSVHGDSHLGHVFPDGPAEHGGMRYCINSASLRFIAVDDLENQGYGDYKKLFSK</sequence>
<proteinExistence type="predicted"/>
<name>M7NVU6_9GAMM</name>
<dbReference type="STRING" id="1286106.MPL1_07962"/>
<dbReference type="PANTHER" id="PTHR10173:SF59">
    <property type="entry name" value="PEPTIDE METHIONINE SULFOXIDE REDUCTASE MSRA_MSRB"/>
    <property type="match status" value="1"/>
</dbReference>
<protein>
    <recommendedName>
        <fullName evidence="1">peptide-methionine (R)-S-oxide reductase</fullName>
        <ecNumber evidence="1">1.8.4.12</ecNumber>
    </recommendedName>
</protein>
<dbReference type="FunFam" id="2.170.150.20:FF:000003">
    <property type="entry name" value="Peptide methionine sulfoxide reductase MsrB"/>
    <property type="match status" value="1"/>
</dbReference>
<dbReference type="RefSeq" id="WP_009726578.1">
    <property type="nucleotide sequence ID" value="NZ_APHR01000039.1"/>
</dbReference>
<evidence type="ECO:0000256" key="3">
    <source>
        <dbReference type="ARBA" id="ARBA00048488"/>
    </source>
</evidence>
<dbReference type="PATRIC" id="fig|1286106.3.peg.1597"/>
<comment type="caution">
    <text evidence="5">The sequence shown here is derived from an EMBL/GenBank/DDBJ whole genome shotgun (WGS) entry which is preliminary data.</text>
</comment>
<dbReference type="InterPro" id="IPR002579">
    <property type="entry name" value="Met_Sox_Rdtase_MsrB_dom"/>
</dbReference>
<dbReference type="Proteomes" id="UP000012019">
    <property type="component" value="Unassembled WGS sequence"/>
</dbReference>
<evidence type="ECO:0000313" key="6">
    <source>
        <dbReference type="Proteomes" id="UP000012019"/>
    </source>
</evidence>
<feature type="domain" description="MsrB" evidence="4">
    <location>
        <begin position="7"/>
        <end position="130"/>
    </location>
</feature>
<dbReference type="Pfam" id="PF01641">
    <property type="entry name" value="SelR"/>
    <property type="match status" value="1"/>
</dbReference>
<evidence type="ECO:0000256" key="1">
    <source>
        <dbReference type="ARBA" id="ARBA00012499"/>
    </source>
</evidence>
<dbReference type="Gene3D" id="2.170.150.20">
    <property type="entry name" value="Peptide methionine sulfoxide reductase"/>
    <property type="match status" value="1"/>
</dbReference>
<accession>M7NVU6</accession>
<keyword evidence="2" id="KW-0560">Oxidoreductase</keyword>
<dbReference type="InterPro" id="IPR011057">
    <property type="entry name" value="Mss4-like_sf"/>
</dbReference>
<dbReference type="SUPFAM" id="SSF51316">
    <property type="entry name" value="Mss4-like"/>
    <property type="match status" value="1"/>
</dbReference>
<dbReference type="eggNOG" id="COG0229">
    <property type="taxonomic scope" value="Bacteria"/>
</dbReference>
<comment type="catalytic activity">
    <reaction evidence="3">
        <text>L-methionyl-[protein] + [thioredoxin]-disulfide + H2O = L-methionyl-(R)-S-oxide-[protein] + [thioredoxin]-dithiol</text>
        <dbReference type="Rhea" id="RHEA:24164"/>
        <dbReference type="Rhea" id="RHEA-COMP:10698"/>
        <dbReference type="Rhea" id="RHEA-COMP:10700"/>
        <dbReference type="Rhea" id="RHEA-COMP:12313"/>
        <dbReference type="Rhea" id="RHEA-COMP:12314"/>
        <dbReference type="ChEBI" id="CHEBI:15377"/>
        <dbReference type="ChEBI" id="CHEBI:16044"/>
        <dbReference type="ChEBI" id="CHEBI:29950"/>
        <dbReference type="ChEBI" id="CHEBI:45764"/>
        <dbReference type="ChEBI" id="CHEBI:50058"/>
        <dbReference type="EC" id="1.8.4.12"/>
    </reaction>
</comment>
<gene>
    <name evidence="5" type="ORF">MPL1_07962</name>
</gene>
<dbReference type="AlphaFoldDB" id="M7NVU6"/>
<reference evidence="5 6" key="1">
    <citation type="journal article" date="2013" name="Genome Announc.">
        <title>Draft Genome Sequence of Methylophaga lonarensis MPLT, a Haloalkaliphilic (Non-Methane-Utilizing) Methylotroph.</title>
        <authorList>
            <person name="Shetty S.A."/>
            <person name="Marathe N.P."/>
            <person name="Munot H."/>
            <person name="Antony C.P."/>
            <person name="Dhotre D.P."/>
            <person name="Murrell J.C."/>
            <person name="Shouche Y.S."/>
        </authorList>
    </citation>
    <scope>NUCLEOTIDE SEQUENCE [LARGE SCALE GENOMIC DNA]</scope>
    <source>
        <strain evidence="5 6">MPL</strain>
    </source>
</reference>
<evidence type="ECO:0000259" key="4">
    <source>
        <dbReference type="PROSITE" id="PS51790"/>
    </source>
</evidence>
<evidence type="ECO:0000313" key="5">
    <source>
        <dbReference type="EMBL" id="EMR12888.1"/>
    </source>
</evidence>